<dbReference type="RefSeq" id="XP_007838543.1">
    <property type="nucleotide sequence ID" value="XM_007840352.1"/>
</dbReference>
<dbReference type="Pfam" id="PF11001">
    <property type="entry name" value="AFUB_07903_YDR124W_hel"/>
    <property type="match status" value="1"/>
</dbReference>
<name>W3WRB8_PESFW</name>
<dbReference type="PANTHER" id="PTHR36102">
    <property type="entry name" value="CHROMOSOME 10, WHOLE GENOME SHOTGUN SEQUENCE"/>
    <property type="match status" value="1"/>
</dbReference>
<proteinExistence type="predicted"/>
<feature type="domain" description="Subtelomeric hrmA-associated cluster protein AFUB-079030/YDR124W-like helical bundle" evidence="2">
    <location>
        <begin position="169"/>
        <end position="316"/>
    </location>
</feature>
<sequence>MGQQHRFSGREYYPSLGPSSWDTRGAAIDENQGTEQQHVSGRTGAPPEPIQQILRNHAHLPVKCFYMFCILEDGKDVSFCTPGTLSQASVTSLSEHVKHMFPPNGISASTPSYEDQIPYRRSAFDIKPALDLETPESFSVGSQIPRKRRGHFDDVQPRTVTKYTKPIMVKDAPQLWLFYEQRFKNCQQAACKLIAKIWIKTVEPKKQSNHPYTGNDGKAPDWWPKAHPNASADEKVRHKEPDHLYKRERLRLLGHILRMVMEPPSRQHPDIKKLQLSVAKLEEVTMEALNGWFADTSSPSNGAKKPYLEEIFKIAKQEERFRDGMIDGTTRVHVSTDDRLMDGKMSDTEETSPSRVGDQDRKSTSRSLTPHGGLAAELAPYGSAQGTLDEADESTNGAYLNDVMIRGHTYAPTLESSDFQEEVARYGEVAAIPSGPPMQGFASMNYLSGPDPTRRPVAETQSEFPASSTAGSFDHWANTSSANSSAVYSMTGHPFQPNHSTAVGHSTGPMTPSHNYSMFYDGMPRSHDLGPPPFSRLGPMPSPTGYPDYGQPGLRDLPDPNVKQEAYTRNIN</sequence>
<dbReference type="InterPro" id="IPR021264">
    <property type="entry name" value="AFUB_079030/YDR124W-like"/>
</dbReference>
<organism evidence="3 4">
    <name type="scientific">Pestalotiopsis fici (strain W106-1 / CGMCC3.15140)</name>
    <dbReference type="NCBI Taxonomy" id="1229662"/>
    <lineage>
        <taxon>Eukaryota</taxon>
        <taxon>Fungi</taxon>
        <taxon>Dikarya</taxon>
        <taxon>Ascomycota</taxon>
        <taxon>Pezizomycotina</taxon>
        <taxon>Sordariomycetes</taxon>
        <taxon>Xylariomycetidae</taxon>
        <taxon>Amphisphaeriales</taxon>
        <taxon>Sporocadaceae</taxon>
        <taxon>Pestalotiopsis</taxon>
    </lineage>
</organism>
<dbReference type="HOGENOM" id="CLU_021647_0_0_1"/>
<protein>
    <recommendedName>
        <fullName evidence="2">Subtelomeric hrmA-associated cluster protein AFUB-079030/YDR124W-like helical bundle domain-containing protein</fullName>
    </recommendedName>
</protein>
<evidence type="ECO:0000259" key="2">
    <source>
        <dbReference type="Pfam" id="PF11001"/>
    </source>
</evidence>
<dbReference type="PANTHER" id="PTHR36102:SF1">
    <property type="entry name" value="YDR124W-LIKE HELICAL BUNDLE DOMAIN-CONTAINING PROTEIN"/>
    <property type="match status" value="1"/>
</dbReference>
<dbReference type="OrthoDB" id="5338458at2759"/>
<accession>W3WRB8</accession>
<evidence type="ECO:0000313" key="3">
    <source>
        <dbReference type="EMBL" id="ETS76384.1"/>
    </source>
</evidence>
<feature type="region of interest" description="Disordered" evidence="1">
    <location>
        <begin position="452"/>
        <end position="475"/>
    </location>
</feature>
<feature type="region of interest" description="Disordered" evidence="1">
    <location>
        <begin position="522"/>
        <end position="572"/>
    </location>
</feature>
<feature type="compositionally biased region" description="Polar residues" evidence="1">
    <location>
        <begin position="459"/>
        <end position="475"/>
    </location>
</feature>
<dbReference type="EMBL" id="KI912117">
    <property type="protein sequence ID" value="ETS76384.1"/>
    <property type="molecule type" value="Genomic_DNA"/>
</dbReference>
<gene>
    <name evidence="3" type="ORF">PFICI_11771</name>
</gene>
<evidence type="ECO:0000256" key="1">
    <source>
        <dbReference type="SAM" id="MobiDB-lite"/>
    </source>
</evidence>
<dbReference type="InParanoid" id="W3WRB8"/>
<keyword evidence="4" id="KW-1185">Reference proteome</keyword>
<dbReference type="Proteomes" id="UP000030651">
    <property type="component" value="Unassembled WGS sequence"/>
</dbReference>
<dbReference type="AlphaFoldDB" id="W3WRB8"/>
<feature type="region of interest" description="Disordered" evidence="1">
    <location>
        <begin position="1"/>
        <end position="26"/>
    </location>
</feature>
<dbReference type="KEGG" id="pfy:PFICI_11771"/>
<feature type="region of interest" description="Disordered" evidence="1">
    <location>
        <begin position="333"/>
        <end position="374"/>
    </location>
</feature>
<evidence type="ECO:0000313" key="4">
    <source>
        <dbReference type="Proteomes" id="UP000030651"/>
    </source>
</evidence>
<dbReference type="eggNOG" id="ENOG502S0ES">
    <property type="taxonomic scope" value="Eukaryota"/>
</dbReference>
<dbReference type="GeneID" id="19276784"/>
<dbReference type="InterPro" id="IPR047092">
    <property type="entry name" value="AFUB_07903/YDR124W-like_hel"/>
</dbReference>
<reference evidence="4" key="1">
    <citation type="journal article" date="2015" name="BMC Genomics">
        <title>Genomic and transcriptomic analysis of the endophytic fungus Pestalotiopsis fici reveals its lifestyle and high potential for synthesis of natural products.</title>
        <authorList>
            <person name="Wang X."/>
            <person name="Zhang X."/>
            <person name="Liu L."/>
            <person name="Xiang M."/>
            <person name="Wang W."/>
            <person name="Sun X."/>
            <person name="Che Y."/>
            <person name="Guo L."/>
            <person name="Liu G."/>
            <person name="Guo L."/>
            <person name="Wang C."/>
            <person name="Yin W.B."/>
            <person name="Stadler M."/>
            <person name="Zhang X."/>
            <person name="Liu X."/>
        </authorList>
    </citation>
    <scope>NUCLEOTIDE SEQUENCE [LARGE SCALE GENOMIC DNA]</scope>
    <source>
        <strain evidence="4">W106-1 / CGMCC3.15140</strain>
    </source>
</reference>
<feature type="compositionally biased region" description="Pro residues" evidence="1">
    <location>
        <begin position="530"/>
        <end position="544"/>
    </location>
</feature>
<feature type="compositionally biased region" description="Basic and acidic residues" evidence="1">
    <location>
        <begin position="334"/>
        <end position="347"/>
    </location>
</feature>